<dbReference type="AlphaFoldDB" id="A0A383BZ49"/>
<dbReference type="Pfam" id="PF00990">
    <property type="entry name" value="GGDEF"/>
    <property type="match status" value="1"/>
</dbReference>
<evidence type="ECO:0000256" key="1">
    <source>
        <dbReference type="SAM" id="Coils"/>
    </source>
</evidence>
<name>A0A383BZ49_9ZZZZ</name>
<evidence type="ECO:0000313" key="3">
    <source>
        <dbReference type="EMBL" id="SVE24668.1"/>
    </source>
</evidence>
<dbReference type="SUPFAM" id="SSF55073">
    <property type="entry name" value="Nucleotide cyclase"/>
    <property type="match status" value="1"/>
</dbReference>
<dbReference type="InterPro" id="IPR050469">
    <property type="entry name" value="Diguanylate_Cyclase"/>
</dbReference>
<organism evidence="3">
    <name type="scientific">marine metagenome</name>
    <dbReference type="NCBI Taxonomy" id="408172"/>
    <lineage>
        <taxon>unclassified sequences</taxon>
        <taxon>metagenomes</taxon>
        <taxon>ecological metagenomes</taxon>
    </lineage>
</organism>
<dbReference type="PROSITE" id="PS50887">
    <property type="entry name" value="GGDEF"/>
    <property type="match status" value="1"/>
</dbReference>
<dbReference type="NCBIfam" id="TIGR00254">
    <property type="entry name" value="GGDEF"/>
    <property type="match status" value="1"/>
</dbReference>
<gene>
    <name evidence="3" type="ORF">METZ01_LOCUS477522</name>
</gene>
<dbReference type="InterPro" id="IPR043128">
    <property type="entry name" value="Rev_trsase/Diguanyl_cyclase"/>
</dbReference>
<dbReference type="InterPro" id="IPR000160">
    <property type="entry name" value="GGDEF_dom"/>
</dbReference>
<dbReference type="Gene3D" id="3.30.70.270">
    <property type="match status" value="1"/>
</dbReference>
<feature type="domain" description="GGDEF" evidence="2">
    <location>
        <begin position="132"/>
        <end position="219"/>
    </location>
</feature>
<dbReference type="InterPro" id="IPR029787">
    <property type="entry name" value="Nucleotide_cyclase"/>
</dbReference>
<evidence type="ECO:0000259" key="2">
    <source>
        <dbReference type="PROSITE" id="PS50887"/>
    </source>
</evidence>
<feature type="non-terminal residue" evidence="3">
    <location>
        <position position="219"/>
    </location>
</feature>
<accession>A0A383BZ49</accession>
<reference evidence="3" key="1">
    <citation type="submission" date="2018-05" db="EMBL/GenBank/DDBJ databases">
        <authorList>
            <person name="Lanie J.A."/>
            <person name="Ng W.-L."/>
            <person name="Kazmierczak K.M."/>
            <person name="Andrzejewski T.M."/>
            <person name="Davidsen T.M."/>
            <person name="Wayne K.J."/>
            <person name="Tettelin H."/>
            <person name="Glass J.I."/>
            <person name="Rusch D."/>
            <person name="Podicherti R."/>
            <person name="Tsui H.-C.T."/>
            <person name="Winkler M.E."/>
        </authorList>
    </citation>
    <scope>NUCLEOTIDE SEQUENCE</scope>
</reference>
<proteinExistence type="predicted"/>
<dbReference type="GO" id="GO:0005886">
    <property type="term" value="C:plasma membrane"/>
    <property type="evidence" value="ECO:0007669"/>
    <property type="project" value="TreeGrafter"/>
</dbReference>
<dbReference type="CDD" id="cd01949">
    <property type="entry name" value="GGDEF"/>
    <property type="match status" value="1"/>
</dbReference>
<dbReference type="PANTHER" id="PTHR45138">
    <property type="entry name" value="REGULATORY COMPONENTS OF SENSORY TRANSDUCTION SYSTEM"/>
    <property type="match status" value="1"/>
</dbReference>
<dbReference type="SMART" id="SM00267">
    <property type="entry name" value="GGDEF"/>
    <property type="match status" value="1"/>
</dbReference>
<dbReference type="GO" id="GO:0052621">
    <property type="term" value="F:diguanylate cyclase activity"/>
    <property type="evidence" value="ECO:0007669"/>
    <property type="project" value="TreeGrafter"/>
</dbReference>
<dbReference type="GO" id="GO:0043709">
    <property type="term" value="P:cell adhesion involved in single-species biofilm formation"/>
    <property type="evidence" value="ECO:0007669"/>
    <property type="project" value="TreeGrafter"/>
</dbReference>
<dbReference type="GO" id="GO:1902201">
    <property type="term" value="P:negative regulation of bacterial-type flagellum-dependent cell motility"/>
    <property type="evidence" value="ECO:0007669"/>
    <property type="project" value="TreeGrafter"/>
</dbReference>
<dbReference type="EMBL" id="UINC01204098">
    <property type="protein sequence ID" value="SVE24668.1"/>
    <property type="molecule type" value="Genomic_DNA"/>
</dbReference>
<dbReference type="PANTHER" id="PTHR45138:SF9">
    <property type="entry name" value="DIGUANYLATE CYCLASE DGCM-RELATED"/>
    <property type="match status" value="1"/>
</dbReference>
<feature type="coiled-coil region" evidence="1">
    <location>
        <begin position="74"/>
        <end position="101"/>
    </location>
</feature>
<keyword evidence="1" id="KW-0175">Coiled coil</keyword>
<protein>
    <recommendedName>
        <fullName evidence="2">GGDEF domain-containing protein</fullName>
    </recommendedName>
</protein>
<sequence>MTGSDQFGYMGGFELMKITETAPTRPAVLPSREPAVASANNVLSSDLGVAVPNDSAMFMGIPETELTPKVRNAIVVLTQEVENLRGEVERANSHLAQVERLADEDALVPIRNRRAFMREMSRVISYNERYNAVSSLIYFDLNNFKEINDKFGHAMGDVTLMHAANSLINNLRASDLLGRLGGDEFGVILNHTNAERAQLKGRDLARAIQATPVEYGNSK</sequence>